<dbReference type="PANTHER" id="PTHR22550:SF5">
    <property type="entry name" value="LEUCINE ZIPPER PROTEIN 4"/>
    <property type="match status" value="1"/>
</dbReference>
<dbReference type="PIRSF" id="PIRSF005690">
    <property type="entry name" value="GerBA"/>
    <property type="match status" value="1"/>
</dbReference>
<evidence type="ECO:0000313" key="5">
    <source>
        <dbReference type="EMBL" id="MFC4101586.1"/>
    </source>
</evidence>
<feature type="transmembrane region" description="Helical" evidence="4">
    <location>
        <begin position="381"/>
        <end position="400"/>
    </location>
</feature>
<dbReference type="InterPro" id="IPR050768">
    <property type="entry name" value="UPF0353/GerABKA_families"/>
</dbReference>
<feature type="transmembrane region" description="Helical" evidence="4">
    <location>
        <begin position="406"/>
        <end position="424"/>
    </location>
</feature>
<feature type="transmembrane region" description="Helical" evidence="4">
    <location>
        <begin position="314"/>
        <end position="336"/>
    </location>
</feature>
<comment type="caution">
    <text evidence="5">The sequence shown here is derived from an EMBL/GenBank/DDBJ whole genome shotgun (WGS) entry which is preliminary data.</text>
</comment>
<dbReference type="PANTHER" id="PTHR22550">
    <property type="entry name" value="SPORE GERMINATION PROTEIN"/>
    <property type="match status" value="1"/>
</dbReference>
<dbReference type="InterPro" id="IPR004995">
    <property type="entry name" value="Spore_Ger"/>
</dbReference>
<proteinExistence type="inferred from homology"/>
<keyword evidence="4" id="KW-1133">Transmembrane helix</keyword>
<gene>
    <name evidence="5" type="ORF">ACFOZ8_18225</name>
</gene>
<keyword evidence="6" id="KW-1185">Reference proteome</keyword>
<keyword evidence="2 4" id="KW-0472">Membrane</keyword>
<evidence type="ECO:0000313" key="6">
    <source>
        <dbReference type="Proteomes" id="UP001595715"/>
    </source>
</evidence>
<keyword evidence="4" id="KW-0812">Transmembrane</keyword>
<feature type="transmembrane region" description="Helical" evidence="4">
    <location>
        <begin position="436"/>
        <end position="462"/>
    </location>
</feature>
<accession>A0ABV8K6E4</accession>
<feature type="region of interest" description="Disordered" evidence="3">
    <location>
        <begin position="1"/>
        <end position="25"/>
    </location>
</feature>
<evidence type="ECO:0000256" key="3">
    <source>
        <dbReference type="SAM" id="MobiDB-lite"/>
    </source>
</evidence>
<evidence type="ECO:0000256" key="1">
    <source>
        <dbReference type="ARBA" id="ARBA00005278"/>
    </source>
</evidence>
<organism evidence="5 6">
    <name type="scientific">Paenibacillus xanthanilyticus</name>
    <dbReference type="NCBI Taxonomy" id="1783531"/>
    <lineage>
        <taxon>Bacteria</taxon>
        <taxon>Bacillati</taxon>
        <taxon>Bacillota</taxon>
        <taxon>Bacilli</taxon>
        <taxon>Bacillales</taxon>
        <taxon>Paenibacillaceae</taxon>
        <taxon>Paenibacillus</taxon>
    </lineage>
</organism>
<dbReference type="RefSeq" id="WP_377720196.1">
    <property type="nucleotide sequence ID" value="NZ_JBHSAM010000028.1"/>
</dbReference>
<protein>
    <submittedName>
        <fullName evidence="5">Spore germination protein</fullName>
    </submittedName>
</protein>
<dbReference type="EMBL" id="JBHSAM010000028">
    <property type="protein sequence ID" value="MFC4101586.1"/>
    <property type="molecule type" value="Genomic_DNA"/>
</dbReference>
<dbReference type="Proteomes" id="UP001595715">
    <property type="component" value="Unassembled WGS sequence"/>
</dbReference>
<comment type="similarity">
    <text evidence="1">Belongs to the GerABKA family.</text>
</comment>
<name>A0ABV8K6E4_9BACL</name>
<reference evidence="6" key="1">
    <citation type="journal article" date="2019" name="Int. J. Syst. Evol. Microbiol.">
        <title>The Global Catalogue of Microorganisms (GCM) 10K type strain sequencing project: providing services to taxonomists for standard genome sequencing and annotation.</title>
        <authorList>
            <consortium name="The Broad Institute Genomics Platform"/>
            <consortium name="The Broad Institute Genome Sequencing Center for Infectious Disease"/>
            <person name="Wu L."/>
            <person name="Ma J."/>
        </authorList>
    </citation>
    <scope>NUCLEOTIDE SEQUENCE [LARGE SCALE GENOMIC DNA]</scope>
    <source>
        <strain evidence="6">IBRC-M 10987</strain>
    </source>
</reference>
<evidence type="ECO:0000256" key="2">
    <source>
        <dbReference type="ARBA" id="ARBA00023136"/>
    </source>
</evidence>
<dbReference type="Pfam" id="PF03323">
    <property type="entry name" value="GerA"/>
    <property type="match status" value="1"/>
</dbReference>
<evidence type="ECO:0000256" key="4">
    <source>
        <dbReference type="SAM" id="Phobius"/>
    </source>
</evidence>
<sequence>MVFRRKIRQAGTDSSAAGGSDAQPATPVYPALDRNIEWIENAVGRSADLVIRAVESPLSPNSVIMLAYIDGLIDQAAINSHIVQAIQKEAIPDAPVDMDARMKRLARAIVSSGAIHSGAFLEKVVHDMLNGMCAIFVDQAGVALLAETTGGEQRGVEEPSTQGVLRGPQRSFTENIRTNVSLVRRIIHAPELRYEERLIGRRTRTRVGLLFMHGIIDDRILQAVRDRLAAIDLDGVLESGYIEEYIQEKTLTPFPTLMNTERPDAAAGALLEGQFAIMVDGTPFVLLGPVTFHKFFQSPEDYYQRFDIATFLRMIRYGGFIMSMLLPAVYIAVTTFHQETLPTLLLISLLGQREGIPLPALAEAFLMEITFEVLREAGARMPRAIGPAISIVGALVLGQAAVQAGLVSPAMIIIVAFTAISNFVMPQLNIAIAARLIRFALMLAAGALGFFGIFAGIVVIAIHVTSLKSFGVPYMAPLAPFVPASMRDTLIRSPLRSMRKRPVVLHAQDEERRPMEEEKP</sequence>